<feature type="region of interest" description="Disordered" evidence="1">
    <location>
        <begin position="24"/>
        <end position="45"/>
    </location>
</feature>
<dbReference type="PANTHER" id="PTHR47557">
    <property type="entry name" value="PLANT UBX DOMAIN-CONTAINING PROTEIN 1"/>
    <property type="match status" value="1"/>
</dbReference>
<keyword evidence="4" id="KW-1185">Reference proteome</keyword>
<dbReference type="Gene3D" id="3.10.20.90">
    <property type="entry name" value="Phosphatidylinositol 3-kinase Catalytic Subunit, Chain A, domain 1"/>
    <property type="match status" value="1"/>
</dbReference>
<evidence type="ECO:0000259" key="2">
    <source>
        <dbReference type="PROSITE" id="PS50033"/>
    </source>
</evidence>
<dbReference type="OMA" id="MFLEVFM"/>
<dbReference type="GO" id="GO:0032984">
    <property type="term" value="P:protein-containing complex disassembly"/>
    <property type="evidence" value="ECO:0007669"/>
    <property type="project" value="InterPro"/>
</dbReference>
<proteinExistence type="predicted"/>
<dbReference type="PROSITE" id="PS50033">
    <property type="entry name" value="UBX"/>
    <property type="match status" value="1"/>
</dbReference>
<dbReference type="SUPFAM" id="SSF54236">
    <property type="entry name" value="Ubiquitin-like"/>
    <property type="match status" value="1"/>
</dbReference>
<dbReference type="InterPro" id="IPR044232">
    <property type="entry name" value="PUX1"/>
</dbReference>
<dbReference type="InterPro" id="IPR029071">
    <property type="entry name" value="Ubiquitin-like_domsf"/>
</dbReference>
<name>A0A1Y1I8E4_KLENI</name>
<feature type="region of interest" description="Disordered" evidence="1">
    <location>
        <begin position="184"/>
        <end position="241"/>
    </location>
</feature>
<reference evidence="3 4" key="1">
    <citation type="journal article" date="2014" name="Nat. Commun.">
        <title>Klebsormidium flaccidum genome reveals primary factors for plant terrestrial adaptation.</title>
        <authorList>
            <person name="Hori K."/>
            <person name="Maruyama F."/>
            <person name="Fujisawa T."/>
            <person name="Togashi T."/>
            <person name="Yamamoto N."/>
            <person name="Seo M."/>
            <person name="Sato S."/>
            <person name="Yamada T."/>
            <person name="Mori H."/>
            <person name="Tajima N."/>
            <person name="Moriyama T."/>
            <person name="Ikeuchi M."/>
            <person name="Watanabe M."/>
            <person name="Wada H."/>
            <person name="Kobayashi K."/>
            <person name="Saito M."/>
            <person name="Masuda T."/>
            <person name="Sasaki-Sekimoto Y."/>
            <person name="Mashiguchi K."/>
            <person name="Awai K."/>
            <person name="Shimojima M."/>
            <person name="Masuda S."/>
            <person name="Iwai M."/>
            <person name="Nobusawa T."/>
            <person name="Narise T."/>
            <person name="Kondo S."/>
            <person name="Saito H."/>
            <person name="Sato R."/>
            <person name="Murakawa M."/>
            <person name="Ihara Y."/>
            <person name="Oshima-Yamada Y."/>
            <person name="Ohtaka K."/>
            <person name="Satoh M."/>
            <person name="Sonobe K."/>
            <person name="Ishii M."/>
            <person name="Ohtani R."/>
            <person name="Kanamori-Sato M."/>
            <person name="Honoki R."/>
            <person name="Miyazaki D."/>
            <person name="Mochizuki H."/>
            <person name="Umetsu J."/>
            <person name="Higashi K."/>
            <person name="Shibata D."/>
            <person name="Kamiya Y."/>
            <person name="Sato N."/>
            <person name="Nakamura Y."/>
            <person name="Tabata S."/>
            <person name="Ida S."/>
            <person name="Kurokawa K."/>
            <person name="Ohta H."/>
        </authorList>
    </citation>
    <scope>NUCLEOTIDE SEQUENCE [LARGE SCALE GENOMIC DNA]</scope>
    <source>
        <strain evidence="3 4">NIES-2285</strain>
    </source>
</reference>
<evidence type="ECO:0000313" key="3">
    <source>
        <dbReference type="EMBL" id="GAQ86803.1"/>
    </source>
</evidence>
<protein>
    <submittedName>
        <fullName evidence="3">Tether containing UBX domain for GLUT4</fullName>
    </submittedName>
</protein>
<dbReference type="EMBL" id="DF237261">
    <property type="protein sequence ID" value="GAQ86803.1"/>
    <property type="molecule type" value="Genomic_DNA"/>
</dbReference>
<sequence length="241" mass="27222">MEEGKEVNVSVNDFQGHLERVFQRTNLRTTGAPDEAAGPSQQDELPDDFYEFTAEDYFRMKGNRPGEAVLKTRAMREQEERERRARFSSTKIRVQFPDLYVVEASFPSESTIDGLYAFISTIVRPGVATWHLFTVPPKQRLVDRSRTLWEAGLVPLAQVFWAVDDKEAVLPSVPDSESPYLQKWVTDKREEAPQPPGLGKIGEAEREAGRKRAAMQAAGKKQTESEGGARAPKSKPKWLKI</sequence>
<dbReference type="AlphaFoldDB" id="A0A1Y1I8E4"/>
<dbReference type="GO" id="GO:0051117">
    <property type="term" value="F:ATPase binding"/>
    <property type="evidence" value="ECO:0007669"/>
    <property type="project" value="InterPro"/>
</dbReference>
<gene>
    <name evidence="3" type="ORF">KFL_003120100</name>
</gene>
<dbReference type="Pfam" id="PF00789">
    <property type="entry name" value="UBX"/>
    <property type="match status" value="1"/>
</dbReference>
<dbReference type="STRING" id="105231.A0A1Y1I8E4"/>
<feature type="domain" description="UBX" evidence="2">
    <location>
        <begin position="85"/>
        <end position="161"/>
    </location>
</feature>
<accession>A0A1Y1I8E4</accession>
<feature type="compositionally biased region" description="Basic residues" evidence="1">
    <location>
        <begin position="232"/>
        <end position="241"/>
    </location>
</feature>
<dbReference type="Proteomes" id="UP000054558">
    <property type="component" value="Unassembled WGS sequence"/>
</dbReference>
<evidence type="ECO:0000313" key="4">
    <source>
        <dbReference type="Proteomes" id="UP000054558"/>
    </source>
</evidence>
<organism evidence="3 4">
    <name type="scientific">Klebsormidium nitens</name>
    <name type="common">Green alga</name>
    <name type="synonym">Ulothrix nitens</name>
    <dbReference type="NCBI Taxonomy" id="105231"/>
    <lineage>
        <taxon>Eukaryota</taxon>
        <taxon>Viridiplantae</taxon>
        <taxon>Streptophyta</taxon>
        <taxon>Klebsormidiophyceae</taxon>
        <taxon>Klebsormidiales</taxon>
        <taxon>Klebsormidiaceae</taxon>
        <taxon>Klebsormidium</taxon>
    </lineage>
</organism>
<dbReference type="OrthoDB" id="440781at2759"/>
<dbReference type="PANTHER" id="PTHR47557:SF2">
    <property type="entry name" value="PLANT UBX DOMAIN-CONTAINING PROTEIN 1"/>
    <property type="match status" value="1"/>
</dbReference>
<dbReference type="InterPro" id="IPR001012">
    <property type="entry name" value="UBX_dom"/>
</dbReference>
<evidence type="ECO:0000256" key="1">
    <source>
        <dbReference type="SAM" id="MobiDB-lite"/>
    </source>
</evidence>